<feature type="compositionally biased region" description="Low complexity" evidence="1">
    <location>
        <begin position="104"/>
        <end position="124"/>
    </location>
</feature>
<dbReference type="Proteomes" id="UP000580250">
    <property type="component" value="Unassembled WGS sequence"/>
</dbReference>
<comment type="caution">
    <text evidence="2">The sequence shown here is derived from an EMBL/GenBank/DDBJ whole genome shotgun (WGS) entry which is preliminary data.</text>
</comment>
<gene>
    <name evidence="2" type="ORF">MENT_LOCUS12294</name>
</gene>
<dbReference type="AlphaFoldDB" id="A0A6V7UI61"/>
<evidence type="ECO:0000313" key="3">
    <source>
        <dbReference type="Proteomes" id="UP000580250"/>
    </source>
</evidence>
<proteinExistence type="predicted"/>
<evidence type="ECO:0000313" key="2">
    <source>
        <dbReference type="EMBL" id="CAD2156556.1"/>
    </source>
</evidence>
<reference evidence="2 3" key="1">
    <citation type="submission" date="2020-08" db="EMBL/GenBank/DDBJ databases">
        <authorList>
            <person name="Koutsovoulos G."/>
            <person name="Danchin GJ E."/>
        </authorList>
    </citation>
    <scope>NUCLEOTIDE SEQUENCE [LARGE SCALE GENOMIC DNA]</scope>
</reference>
<sequence>MARSQNFTSIPLILLLSGKHFKAIIIIEDIQIAKTNLHVDSAVHKCLKDAFETLVKLFEDDVGPVARQNLDELTSAPYTSNRIGGIIRHFTRSWSLNESRNQYSESKSAPASPSGSAPASPSSSRLGSAKQYFRSVSFNEPIRTTASSSSSSTPSSPSSGGGVLGFVRQLSLNAPGQALSPRESSNKTYKRMSSFKWNEGLIVANATDYLSVEIKNLREILDKIYETFNDIPEELKNKVPFNLREDNFPYIINRQLITNLDTWLMRFKEISQEDKEYNLCGYFYLNEKGRILEELNALLVDEFYSGLKAQNVFRSWPFNYKHIYKNGKVDDKIKDVVRNMRIYLGIVGVKAYQIYEIYSIATSLCYHRLVFDVYDYNEIMKKKYNNFVTQLENAVKLQEAIYDASFMIEYLRDHNMNNYNYNQNNKYIAKLHNVYQEKILGLDSKPVTLLYQKKKFEDIIIEVKNKYKYYQMKLNLFETVIISY</sequence>
<evidence type="ECO:0000256" key="1">
    <source>
        <dbReference type="SAM" id="MobiDB-lite"/>
    </source>
</evidence>
<dbReference type="OrthoDB" id="10672752at2759"/>
<organism evidence="2 3">
    <name type="scientific">Meloidogyne enterolobii</name>
    <name type="common">Root-knot nematode worm</name>
    <name type="synonym">Meloidogyne mayaguensis</name>
    <dbReference type="NCBI Taxonomy" id="390850"/>
    <lineage>
        <taxon>Eukaryota</taxon>
        <taxon>Metazoa</taxon>
        <taxon>Ecdysozoa</taxon>
        <taxon>Nematoda</taxon>
        <taxon>Chromadorea</taxon>
        <taxon>Rhabditida</taxon>
        <taxon>Tylenchina</taxon>
        <taxon>Tylenchomorpha</taxon>
        <taxon>Tylenchoidea</taxon>
        <taxon>Meloidogynidae</taxon>
        <taxon>Meloidogyninae</taxon>
        <taxon>Meloidogyne</taxon>
    </lineage>
</organism>
<name>A0A6V7UI61_MELEN</name>
<accession>A0A6V7UI61</accession>
<protein>
    <submittedName>
        <fullName evidence="2">Uncharacterized protein</fullName>
    </submittedName>
</protein>
<dbReference type="EMBL" id="CAJEWN010000062">
    <property type="protein sequence ID" value="CAD2156556.1"/>
    <property type="molecule type" value="Genomic_DNA"/>
</dbReference>
<feature type="region of interest" description="Disordered" evidence="1">
    <location>
        <begin position="101"/>
        <end position="126"/>
    </location>
</feature>